<comment type="caution">
    <text evidence="2">The sequence shown here is derived from an EMBL/GenBank/DDBJ whole genome shotgun (WGS) entry which is preliminary data.</text>
</comment>
<dbReference type="EMBL" id="LJGV01000022">
    <property type="protein sequence ID" value="OEU98989.1"/>
    <property type="molecule type" value="Genomic_DNA"/>
</dbReference>
<dbReference type="PANTHER" id="PTHR43689">
    <property type="entry name" value="HYDROLASE"/>
    <property type="match status" value="1"/>
</dbReference>
<keyword evidence="2" id="KW-0378">Hydrolase</keyword>
<dbReference type="PATRIC" id="fig|943816.4.peg.2551"/>
<dbReference type="AlphaFoldDB" id="A0A1E7K503"/>
<evidence type="ECO:0000313" key="2">
    <source>
        <dbReference type="EMBL" id="OEU98989.1"/>
    </source>
</evidence>
<proteinExistence type="predicted"/>
<dbReference type="InterPro" id="IPR000073">
    <property type="entry name" value="AB_hydrolase_1"/>
</dbReference>
<dbReference type="Gene3D" id="3.40.50.1820">
    <property type="entry name" value="alpha/beta hydrolase"/>
    <property type="match status" value="1"/>
</dbReference>
<protein>
    <submittedName>
        <fullName evidence="2">Alpha/beta hydrolase</fullName>
    </submittedName>
</protein>
<organism evidence="2 3">
    <name type="scientific">Streptomyces qinglanensis</name>
    <dbReference type="NCBI Taxonomy" id="943816"/>
    <lineage>
        <taxon>Bacteria</taxon>
        <taxon>Bacillati</taxon>
        <taxon>Actinomycetota</taxon>
        <taxon>Actinomycetes</taxon>
        <taxon>Kitasatosporales</taxon>
        <taxon>Streptomycetaceae</taxon>
        <taxon>Streptomyces</taxon>
    </lineage>
</organism>
<dbReference type="InterPro" id="IPR029058">
    <property type="entry name" value="AB_hydrolase_fold"/>
</dbReference>
<dbReference type="GO" id="GO:0016787">
    <property type="term" value="F:hydrolase activity"/>
    <property type="evidence" value="ECO:0007669"/>
    <property type="project" value="UniProtKB-KW"/>
</dbReference>
<reference evidence="2 3" key="1">
    <citation type="journal article" date="2016" name="Front. Microbiol.">
        <title>Comparative Genomics Analysis of Streptomyces Species Reveals Their Adaptation to the Marine Environment and Their Diversity at the Genomic Level.</title>
        <authorList>
            <person name="Tian X."/>
            <person name="Zhang Z."/>
            <person name="Yang T."/>
            <person name="Chen M."/>
            <person name="Li J."/>
            <person name="Chen F."/>
            <person name="Yang J."/>
            <person name="Li W."/>
            <person name="Zhang B."/>
            <person name="Zhang Z."/>
            <person name="Wu J."/>
            <person name="Zhang C."/>
            <person name="Long L."/>
            <person name="Xiao J."/>
        </authorList>
    </citation>
    <scope>NUCLEOTIDE SEQUENCE [LARGE SCALE GENOMIC DNA]</scope>
    <source>
        <strain evidence="2 3">SCSIO M10379</strain>
    </source>
</reference>
<dbReference type="Pfam" id="PF12697">
    <property type="entry name" value="Abhydrolase_6"/>
    <property type="match status" value="1"/>
</dbReference>
<evidence type="ECO:0000313" key="3">
    <source>
        <dbReference type="Proteomes" id="UP000175829"/>
    </source>
</evidence>
<sequence length="289" mass="32098">MPQVELSAGVIDYQDTGGDGPVLVFAHGMPMNEKQWRKVVPLLEGYRCVLPTLPLGGHRQPMRPDADLSHRGLARLLGEFLEDLDLQDCTLILNDWGGGQFLVLEEGGHRVARMVLVACEAFDNFPPGPAKAAAAVCRAPGGVWLTVRLMGVSAFRKARNGYGGMSVRGIPDDLMDEWFAPARGSRAIRRDFAKFATSTPDRRTLLDWAERLREYERPVLVVWATEDRLMPREHGYRLAELYPRGRLIEIANSSTLVPEDQPEELAQEITSFLLETGAPPSRSGQRPPS</sequence>
<gene>
    <name evidence="2" type="ORF">AN217_15480</name>
</gene>
<dbReference type="PANTHER" id="PTHR43689:SF8">
    <property type="entry name" value="ALPHA_BETA-HYDROLASES SUPERFAMILY PROTEIN"/>
    <property type="match status" value="1"/>
</dbReference>
<dbReference type="SUPFAM" id="SSF53474">
    <property type="entry name" value="alpha/beta-Hydrolases"/>
    <property type="match status" value="1"/>
</dbReference>
<name>A0A1E7K503_9ACTN</name>
<evidence type="ECO:0000259" key="1">
    <source>
        <dbReference type="Pfam" id="PF12697"/>
    </source>
</evidence>
<feature type="domain" description="AB hydrolase-1" evidence="1">
    <location>
        <begin position="23"/>
        <end position="267"/>
    </location>
</feature>
<dbReference type="Proteomes" id="UP000175829">
    <property type="component" value="Unassembled WGS sequence"/>
</dbReference>
<accession>A0A1E7K503</accession>
<dbReference type="RefSeq" id="WP_027761945.1">
    <property type="nucleotide sequence ID" value="NZ_LJGV01000022.1"/>
</dbReference>